<gene>
    <name evidence="1" type="ORF">OED52_11025</name>
</gene>
<keyword evidence="1" id="KW-0378">Hydrolase</keyword>
<evidence type="ECO:0000313" key="2">
    <source>
        <dbReference type="Proteomes" id="UP001156484"/>
    </source>
</evidence>
<keyword evidence="2" id="KW-1185">Reference proteome</keyword>
<name>A0ACD4DB20_9NOCA</name>
<reference evidence="1" key="1">
    <citation type="submission" date="2022-10" db="EMBL/GenBank/DDBJ databases">
        <title>Rhodococcus ferula Z13 complete genome.</title>
        <authorList>
            <person name="Long X."/>
            <person name="Zang M."/>
        </authorList>
    </citation>
    <scope>NUCLEOTIDE SEQUENCE</scope>
    <source>
        <strain evidence="1">Z13</strain>
    </source>
</reference>
<sequence>MAEFETFDAGGQTIHIRKHLRVPMRDGIELAADAYHGVDDKPRPALVALSPYGKELQALALTTPPQRRPSPMWDGCIEAGDIARVVAEDYVHVIGDIRGTGDSDGEHIGNYNAGGVSLGQDAYDFIEWVAAQPWCDGNVGMIGISYFGSMQVLAAAERPPHLKAIFVSGGHYDFYETTYHGGIMWFMPRAAREGRGGDSGWAFTDRVTSRMLETYTPEEIRARVQQRLADPDVAAWPNLVHVLHYPKHHEAWFDIITNELDGEWYEERNPITLAPNIDIPVYLQIDQGRGWTMDGTIELFHALQGPKKLDIGPYPPMQSRPFIEEHDTMFRWYDYWIKGIDNGIMDEPAVTVFVEGSKQYVAADQWPPKAIDYRPLYLRPRGKLSTEPEPMGTQYAAPDGFYQAPLTVTDKVEILRWETPVFTDPTEMIGTGAAHIFAEIDQPDTNFILRMWDYAPDGTRQLITTGYLKASHRELDDRTREGNPYHPHTRAVPVEPGTIEEYVLRLYPFAATFMPGHKLVVELSNNEPLADEHNALLPPDAFHLPVGRPVTHKIYRDAAHPSRLVLPFTTAAQD</sequence>
<dbReference type="Proteomes" id="UP001156484">
    <property type="component" value="Chromosome"/>
</dbReference>
<organism evidence="1 2">
    <name type="scientific">Rhodococcus sacchari</name>
    <dbReference type="NCBI Taxonomy" id="2962047"/>
    <lineage>
        <taxon>Bacteria</taxon>
        <taxon>Bacillati</taxon>
        <taxon>Actinomycetota</taxon>
        <taxon>Actinomycetes</taxon>
        <taxon>Mycobacteriales</taxon>
        <taxon>Nocardiaceae</taxon>
        <taxon>Rhodococcus</taxon>
    </lineage>
</organism>
<proteinExistence type="predicted"/>
<protein>
    <submittedName>
        <fullName evidence="1">CocE/NonD family hydrolase</fullName>
    </submittedName>
</protein>
<dbReference type="EMBL" id="CP107551">
    <property type="protein sequence ID" value="UYP17264.1"/>
    <property type="molecule type" value="Genomic_DNA"/>
</dbReference>
<evidence type="ECO:0000313" key="1">
    <source>
        <dbReference type="EMBL" id="UYP17264.1"/>
    </source>
</evidence>
<accession>A0ACD4DB20</accession>